<reference evidence="3" key="1">
    <citation type="submission" date="2021-01" db="EMBL/GenBank/DDBJ databases">
        <authorList>
            <person name="Zhong Y.L."/>
        </authorList>
    </citation>
    <scope>NUCLEOTIDE SEQUENCE</scope>
    <source>
        <strain evidence="3">KCTC 23302</strain>
    </source>
</reference>
<sequence>MYIRVLIIILFFFSNFVFAQNNEEKKEVFNFSIFRQNENYEYLKHKEKNSFEEDFFDPIKFIPLNQKKDIYLSLGGQVRPRFEHYTNRLWIGEEDQNFYSQRLAFHSNLVLGKYIRIFGELYHGYTSHEEEFAEYDEADLHQAFIDFKLPLKNKTSILFRFGRQEMSYGASRLVGLREGPNIRRAFDAGRLIFEQGQTKIQAFYGNEVRANFEAFDNDFTLFDSNTSNPKLWGVYSKFKIKGLIGNNEVYYLGFKSDNSRFNDVEGEETRHNIGLRRFGIVNGRWQYNTEVIYQFGEIDDSNISAFDIETDWHYLIDGPWKPKPGIKLQYTSGDKDTGDDKINTFNPMFVNPSYYSLALTITPVNIIGVHPSINVSPTEKLNLYGEWAFFWRASKEDVLYRPPRFINRSANGVSDRSIGNQLGFKASYEINRHLSFDLDMSYFIAGDFQKATGNAENIFHFAPTLSYKF</sequence>
<dbReference type="EMBL" id="JAERQJ010000002">
    <property type="protein sequence ID" value="MBL0682930.1"/>
    <property type="molecule type" value="Genomic_DNA"/>
</dbReference>
<dbReference type="Gene3D" id="2.40.160.100">
    <property type="match status" value="1"/>
</dbReference>
<accession>A0A937D7B8</accession>
<keyword evidence="1" id="KW-0732">Signal</keyword>
<evidence type="ECO:0000313" key="3">
    <source>
        <dbReference type="EMBL" id="MBL0682930.1"/>
    </source>
</evidence>
<organism evidence="3 4">
    <name type="scientific">Aquimarina mytili</name>
    <dbReference type="NCBI Taxonomy" id="874423"/>
    <lineage>
        <taxon>Bacteria</taxon>
        <taxon>Pseudomonadati</taxon>
        <taxon>Bacteroidota</taxon>
        <taxon>Flavobacteriia</taxon>
        <taxon>Flavobacteriales</taxon>
        <taxon>Flavobacteriaceae</taxon>
        <taxon>Aquimarina</taxon>
    </lineage>
</organism>
<dbReference type="InterPro" id="IPR025388">
    <property type="entry name" value="Alginate_export_dom"/>
</dbReference>
<comment type="caution">
    <text evidence="3">The sequence shown here is derived from an EMBL/GenBank/DDBJ whole genome shotgun (WGS) entry which is preliminary data.</text>
</comment>
<evidence type="ECO:0000313" key="4">
    <source>
        <dbReference type="Proteomes" id="UP000651057"/>
    </source>
</evidence>
<name>A0A937D7B8_9FLAO</name>
<dbReference type="AlphaFoldDB" id="A0A937D7B8"/>
<dbReference type="Proteomes" id="UP000651057">
    <property type="component" value="Unassembled WGS sequence"/>
</dbReference>
<evidence type="ECO:0000256" key="1">
    <source>
        <dbReference type="SAM" id="SignalP"/>
    </source>
</evidence>
<dbReference type="Pfam" id="PF13372">
    <property type="entry name" value="Alginate_exp"/>
    <property type="match status" value="1"/>
</dbReference>
<keyword evidence="4" id="KW-1185">Reference proteome</keyword>
<feature type="chain" id="PRO_5037993556" evidence="1">
    <location>
        <begin position="20"/>
        <end position="469"/>
    </location>
</feature>
<protein>
    <submittedName>
        <fullName evidence="3">Alginate export family protein</fullName>
    </submittedName>
</protein>
<feature type="domain" description="Alginate export" evidence="2">
    <location>
        <begin position="71"/>
        <end position="455"/>
    </location>
</feature>
<proteinExistence type="predicted"/>
<evidence type="ECO:0000259" key="2">
    <source>
        <dbReference type="Pfam" id="PF13372"/>
    </source>
</evidence>
<feature type="signal peptide" evidence="1">
    <location>
        <begin position="1"/>
        <end position="19"/>
    </location>
</feature>
<dbReference type="RefSeq" id="WP_201917458.1">
    <property type="nucleotide sequence ID" value="NZ_BAABAX010000023.1"/>
</dbReference>
<gene>
    <name evidence="3" type="ORF">JJQ60_05355</name>
</gene>
<dbReference type="InterPro" id="IPR053728">
    <property type="entry name" value="Alginate_Permeability_Chnl"/>
</dbReference>